<evidence type="ECO:0000313" key="8">
    <source>
        <dbReference type="Proteomes" id="UP000192917"/>
    </source>
</evidence>
<evidence type="ECO:0000256" key="3">
    <source>
        <dbReference type="ARBA" id="ARBA00023015"/>
    </source>
</evidence>
<organism evidence="7 8">
    <name type="scientific">Tistlia consotensis USBA 355</name>
    <dbReference type="NCBI Taxonomy" id="560819"/>
    <lineage>
        <taxon>Bacteria</taxon>
        <taxon>Pseudomonadati</taxon>
        <taxon>Pseudomonadota</taxon>
        <taxon>Alphaproteobacteria</taxon>
        <taxon>Rhodospirillales</taxon>
        <taxon>Rhodovibrionaceae</taxon>
        <taxon>Tistlia</taxon>
    </lineage>
</organism>
<dbReference type="FunFam" id="1.10.10.10:FF:000163">
    <property type="entry name" value="MarR family transcriptional regulator"/>
    <property type="match status" value="1"/>
</dbReference>
<sequence>MNDVRTEKDAALADLLCFSIYSAEHAFTQLYRPLLEGMGLTYPQYLVMTLLWARDDRTVRDLGQALHLQSNTLTPLLKRLEALELVTRRRDETDERVVRIRLTGRGRSLRKGAAAIPDCVAEATGLSPDALRDAIALLDRLRDSLAACGKAEQEK</sequence>
<dbReference type="STRING" id="560819.SAMN05428998_12976"/>
<dbReference type="GO" id="GO:0005737">
    <property type="term" value="C:cytoplasm"/>
    <property type="evidence" value="ECO:0007669"/>
    <property type="project" value="UniProtKB-SubCell"/>
</dbReference>
<dbReference type="Pfam" id="PF22381">
    <property type="entry name" value="Staph_reg_Sar_Rot"/>
    <property type="match status" value="1"/>
</dbReference>
<evidence type="ECO:0000256" key="1">
    <source>
        <dbReference type="ARBA" id="ARBA00004496"/>
    </source>
</evidence>
<keyword evidence="2" id="KW-0963">Cytoplasm</keyword>
<keyword evidence="5" id="KW-0804">Transcription</keyword>
<dbReference type="RefSeq" id="WP_085125573.1">
    <property type="nucleotide sequence ID" value="NZ_FWZX01000029.1"/>
</dbReference>
<dbReference type="PANTHER" id="PTHR33164:SF5">
    <property type="entry name" value="ORGANIC HYDROPEROXIDE RESISTANCE TRANSCRIPTIONAL REGULATOR"/>
    <property type="match status" value="1"/>
</dbReference>
<dbReference type="InterPro" id="IPR055166">
    <property type="entry name" value="Transc_reg_Sar_Rot_HTH"/>
</dbReference>
<dbReference type="PROSITE" id="PS50995">
    <property type="entry name" value="HTH_MARR_2"/>
    <property type="match status" value="1"/>
</dbReference>
<dbReference type="InterPro" id="IPR036390">
    <property type="entry name" value="WH_DNA-bd_sf"/>
</dbReference>
<accession>A0A1Y6CSL4</accession>
<comment type="subcellular location">
    <subcellularLocation>
        <location evidence="1">Cytoplasm</location>
    </subcellularLocation>
</comment>
<keyword evidence="8" id="KW-1185">Reference proteome</keyword>
<keyword evidence="3" id="KW-0805">Transcription regulation</keyword>
<dbReference type="PANTHER" id="PTHR33164">
    <property type="entry name" value="TRANSCRIPTIONAL REGULATOR, MARR FAMILY"/>
    <property type="match status" value="1"/>
</dbReference>
<reference evidence="7 8" key="1">
    <citation type="submission" date="2017-04" db="EMBL/GenBank/DDBJ databases">
        <authorList>
            <person name="Afonso C.L."/>
            <person name="Miller P.J."/>
            <person name="Scott M.A."/>
            <person name="Spackman E."/>
            <person name="Goraichik I."/>
            <person name="Dimitrov K.M."/>
            <person name="Suarez D.L."/>
            <person name="Swayne D.E."/>
        </authorList>
    </citation>
    <scope>NUCLEOTIDE SEQUENCE [LARGE SCALE GENOMIC DNA]</scope>
    <source>
        <strain evidence="7 8">USBA 355</strain>
    </source>
</reference>
<feature type="domain" description="HTH marR-type" evidence="6">
    <location>
        <begin position="13"/>
        <end position="143"/>
    </location>
</feature>
<evidence type="ECO:0000256" key="2">
    <source>
        <dbReference type="ARBA" id="ARBA00022490"/>
    </source>
</evidence>
<gene>
    <name evidence="7" type="ORF">SAMN05428998_12976</name>
</gene>
<dbReference type="SUPFAM" id="SSF46785">
    <property type="entry name" value="Winged helix' DNA-binding domain"/>
    <property type="match status" value="1"/>
</dbReference>
<evidence type="ECO:0000256" key="5">
    <source>
        <dbReference type="ARBA" id="ARBA00023163"/>
    </source>
</evidence>
<proteinExistence type="predicted"/>
<dbReference type="SMART" id="SM00347">
    <property type="entry name" value="HTH_MARR"/>
    <property type="match status" value="1"/>
</dbReference>
<name>A0A1Y6CSL4_9PROT</name>
<dbReference type="AlphaFoldDB" id="A0A1Y6CSL4"/>
<dbReference type="InterPro" id="IPR036388">
    <property type="entry name" value="WH-like_DNA-bd_sf"/>
</dbReference>
<protein>
    <submittedName>
        <fullName evidence="7">Transcriptional regulator, MarR family</fullName>
    </submittedName>
</protein>
<dbReference type="Gene3D" id="1.10.10.10">
    <property type="entry name" value="Winged helix-like DNA-binding domain superfamily/Winged helix DNA-binding domain"/>
    <property type="match status" value="1"/>
</dbReference>
<evidence type="ECO:0000259" key="6">
    <source>
        <dbReference type="PROSITE" id="PS50995"/>
    </source>
</evidence>
<evidence type="ECO:0000313" key="7">
    <source>
        <dbReference type="EMBL" id="SMF70624.1"/>
    </source>
</evidence>
<dbReference type="EMBL" id="FWZX01000029">
    <property type="protein sequence ID" value="SMF70624.1"/>
    <property type="molecule type" value="Genomic_DNA"/>
</dbReference>
<dbReference type="Proteomes" id="UP000192917">
    <property type="component" value="Unassembled WGS sequence"/>
</dbReference>
<dbReference type="GO" id="GO:0003700">
    <property type="term" value="F:DNA-binding transcription factor activity"/>
    <property type="evidence" value="ECO:0007669"/>
    <property type="project" value="InterPro"/>
</dbReference>
<evidence type="ECO:0000256" key="4">
    <source>
        <dbReference type="ARBA" id="ARBA00023125"/>
    </source>
</evidence>
<keyword evidence="4" id="KW-0238">DNA-binding</keyword>
<dbReference type="GO" id="GO:0006950">
    <property type="term" value="P:response to stress"/>
    <property type="evidence" value="ECO:0007669"/>
    <property type="project" value="TreeGrafter"/>
</dbReference>
<dbReference type="InterPro" id="IPR039422">
    <property type="entry name" value="MarR/SlyA-like"/>
</dbReference>
<dbReference type="GO" id="GO:0003677">
    <property type="term" value="F:DNA binding"/>
    <property type="evidence" value="ECO:0007669"/>
    <property type="project" value="UniProtKB-KW"/>
</dbReference>
<dbReference type="InterPro" id="IPR000835">
    <property type="entry name" value="HTH_MarR-typ"/>
</dbReference>